<protein>
    <submittedName>
        <fullName evidence="1">Uncharacterized protein</fullName>
    </submittedName>
</protein>
<proteinExistence type="predicted"/>
<accession>A0ABS8RK57</accession>
<name>A0ABS8RK57_DATST</name>
<comment type="caution">
    <text evidence="1">The sequence shown here is derived from an EMBL/GenBank/DDBJ whole genome shotgun (WGS) entry which is preliminary data.</text>
</comment>
<gene>
    <name evidence="1" type="ORF">HAX54_024742</name>
</gene>
<evidence type="ECO:0000313" key="2">
    <source>
        <dbReference type="Proteomes" id="UP000823775"/>
    </source>
</evidence>
<dbReference type="EMBL" id="JACEIK010000030">
    <property type="protein sequence ID" value="MCD7447162.1"/>
    <property type="molecule type" value="Genomic_DNA"/>
</dbReference>
<keyword evidence="2" id="KW-1185">Reference proteome</keyword>
<evidence type="ECO:0000313" key="1">
    <source>
        <dbReference type="EMBL" id="MCD7447162.1"/>
    </source>
</evidence>
<feature type="non-terminal residue" evidence="1">
    <location>
        <position position="128"/>
    </location>
</feature>
<sequence>MKTALLHWEDAILISERLVTNDSRFPCLSAIVYTYPSKWSTLPSSWVTRSLSLSLTTAAADSTPLVHGTTRRELAKIESSLPSTTYLLPLLLLELLDIDLRDTRPGARGRDAAIDGPVLPLDLRIMED</sequence>
<reference evidence="1 2" key="1">
    <citation type="journal article" date="2021" name="BMC Genomics">
        <title>Datura genome reveals duplications of psychoactive alkaloid biosynthetic genes and high mutation rate following tissue culture.</title>
        <authorList>
            <person name="Rajewski A."/>
            <person name="Carter-House D."/>
            <person name="Stajich J."/>
            <person name="Litt A."/>
        </authorList>
    </citation>
    <scope>NUCLEOTIDE SEQUENCE [LARGE SCALE GENOMIC DNA]</scope>
    <source>
        <strain evidence="1">AR-01</strain>
    </source>
</reference>
<dbReference type="Proteomes" id="UP000823775">
    <property type="component" value="Unassembled WGS sequence"/>
</dbReference>
<organism evidence="1 2">
    <name type="scientific">Datura stramonium</name>
    <name type="common">Jimsonweed</name>
    <name type="synonym">Common thornapple</name>
    <dbReference type="NCBI Taxonomy" id="4076"/>
    <lineage>
        <taxon>Eukaryota</taxon>
        <taxon>Viridiplantae</taxon>
        <taxon>Streptophyta</taxon>
        <taxon>Embryophyta</taxon>
        <taxon>Tracheophyta</taxon>
        <taxon>Spermatophyta</taxon>
        <taxon>Magnoliopsida</taxon>
        <taxon>eudicotyledons</taxon>
        <taxon>Gunneridae</taxon>
        <taxon>Pentapetalae</taxon>
        <taxon>asterids</taxon>
        <taxon>lamiids</taxon>
        <taxon>Solanales</taxon>
        <taxon>Solanaceae</taxon>
        <taxon>Solanoideae</taxon>
        <taxon>Datureae</taxon>
        <taxon>Datura</taxon>
    </lineage>
</organism>